<comment type="caution">
    <text evidence="1">The sequence shown here is derived from an EMBL/GenBank/DDBJ whole genome shotgun (WGS) entry which is preliminary data.</text>
</comment>
<proteinExistence type="predicted"/>
<dbReference type="EMBL" id="BMNT01000075">
    <property type="protein sequence ID" value="GGL20954.1"/>
    <property type="molecule type" value="Genomic_DNA"/>
</dbReference>
<reference evidence="1" key="1">
    <citation type="journal article" date="2014" name="Int. J. Syst. Evol. Microbiol.">
        <title>Complete genome sequence of Corynebacterium casei LMG S-19264T (=DSM 44701T), isolated from a smear-ripened cheese.</title>
        <authorList>
            <consortium name="US DOE Joint Genome Institute (JGI-PGF)"/>
            <person name="Walter F."/>
            <person name="Albersmeier A."/>
            <person name="Kalinowski J."/>
            <person name="Ruckert C."/>
        </authorList>
    </citation>
    <scope>NUCLEOTIDE SEQUENCE</scope>
    <source>
        <strain evidence="1">JCM 13064</strain>
    </source>
</reference>
<keyword evidence="2" id="KW-1185">Reference proteome</keyword>
<name>A0A917RRG6_9ACTN</name>
<reference evidence="1" key="2">
    <citation type="submission" date="2020-09" db="EMBL/GenBank/DDBJ databases">
        <authorList>
            <person name="Sun Q."/>
            <person name="Ohkuma M."/>
        </authorList>
    </citation>
    <scope>NUCLEOTIDE SEQUENCE</scope>
    <source>
        <strain evidence="1">JCM 13064</strain>
    </source>
</reference>
<sequence>MRLEMLCKDQKSGANGCPAIYLAENGQIVVQGPMVDQDTFANLVNVLPGEVALRIDPEVLLDAVERLRAKEAD</sequence>
<protein>
    <submittedName>
        <fullName evidence="1">Uncharacterized protein</fullName>
    </submittedName>
</protein>
<organism evidence="1 2">
    <name type="scientific">Sphaerisporangium melleum</name>
    <dbReference type="NCBI Taxonomy" id="321316"/>
    <lineage>
        <taxon>Bacteria</taxon>
        <taxon>Bacillati</taxon>
        <taxon>Actinomycetota</taxon>
        <taxon>Actinomycetes</taxon>
        <taxon>Streptosporangiales</taxon>
        <taxon>Streptosporangiaceae</taxon>
        <taxon>Sphaerisporangium</taxon>
    </lineage>
</organism>
<evidence type="ECO:0000313" key="1">
    <source>
        <dbReference type="EMBL" id="GGL20954.1"/>
    </source>
</evidence>
<dbReference type="AlphaFoldDB" id="A0A917RRG6"/>
<dbReference type="Proteomes" id="UP000645217">
    <property type="component" value="Unassembled WGS sequence"/>
</dbReference>
<evidence type="ECO:0000313" key="2">
    <source>
        <dbReference type="Proteomes" id="UP000645217"/>
    </source>
</evidence>
<gene>
    <name evidence="1" type="ORF">GCM10007964_73630</name>
</gene>
<accession>A0A917RRG6</accession>